<feature type="compositionally biased region" description="Polar residues" evidence="1">
    <location>
        <begin position="180"/>
        <end position="202"/>
    </location>
</feature>
<reference evidence="3 4" key="1">
    <citation type="submission" date="2013-05" db="EMBL/GenBank/DDBJ databases">
        <title>Drechslerella stenobrocha genome reveals carnivorous origination and mechanical trapping mechanism of predatory fungi.</title>
        <authorList>
            <person name="Liu X."/>
            <person name="Zhang W."/>
            <person name="Liu K."/>
        </authorList>
    </citation>
    <scope>NUCLEOTIDE SEQUENCE [LARGE SCALE GENOMIC DNA]</scope>
    <source>
        <strain evidence="3 4">248</strain>
    </source>
</reference>
<feature type="compositionally biased region" description="Low complexity" evidence="1">
    <location>
        <begin position="243"/>
        <end position="260"/>
    </location>
</feature>
<feature type="chain" id="PRO_5004893921" evidence="2">
    <location>
        <begin position="29"/>
        <end position="431"/>
    </location>
</feature>
<dbReference type="AlphaFoldDB" id="W7I423"/>
<evidence type="ECO:0000256" key="2">
    <source>
        <dbReference type="SAM" id="SignalP"/>
    </source>
</evidence>
<sequence length="431" mass="47116">MRSSSRGKLNSIATALWLTSFWVVSVQGRWLSIQQAKTVITLNTDWETGEETEVLEPWERWSHFTDAATPGVTNAWRNGGCANGIVTDDNAFLAEIQYYAGDIDPGFPFVLSGIEIHDGDNCMDPNFAYMPIESEENNAIVRDFEQMVATQGNVNQPDEPEQNDSEFTAMEIEAQQGVANDLNSGPFDNTGTSSPKSAYQSQGGFGNGLRKRSPIRDMDGDDSDVTANQNQEQGESLPLGTIELGPENNGGPNLNQNPNPQAVPPDTQALIDQYILDRADQLDEFLAETTPSGTSISEEETDPALAFQDAETDFTTPFRGGDLESDFESPTGDSDILDYDRLLRDNPNYTAGLTAYAGPPQQLPHLTTNLFLYGYKFRARTSIRFINNYDFMWLAPGIPARVQWPENQPGAASLLPSVFGGGVGGNTGNNV</sequence>
<dbReference type="HOGENOM" id="CLU_672724_0_0_1"/>
<feature type="compositionally biased region" description="Polar residues" evidence="1">
    <location>
        <begin position="225"/>
        <end position="234"/>
    </location>
</feature>
<organism evidence="3 4">
    <name type="scientific">Drechslerella stenobrocha 248</name>
    <dbReference type="NCBI Taxonomy" id="1043628"/>
    <lineage>
        <taxon>Eukaryota</taxon>
        <taxon>Fungi</taxon>
        <taxon>Dikarya</taxon>
        <taxon>Ascomycota</taxon>
        <taxon>Pezizomycotina</taxon>
        <taxon>Orbiliomycetes</taxon>
        <taxon>Orbiliales</taxon>
        <taxon>Orbiliaceae</taxon>
        <taxon>Drechslerella</taxon>
    </lineage>
</organism>
<gene>
    <name evidence="3" type="ORF">DRE_03546</name>
</gene>
<evidence type="ECO:0000256" key="1">
    <source>
        <dbReference type="SAM" id="MobiDB-lite"/>
    </source>
</evidence>
<feature type="region of interest" description="Disordered" evidence="1">
    <location>
        <begin position="180"/>
        <end position="260"/>
    </location>
</feature>
<dbReference type="OrthoDB" id="5341754at2759"/>
<proteinExistence type="predicted"/>
<protein>
    <submittedName>
        <fullName evidence="3">Uncharacterized protein</fullName>
    </submittedName>
</protein>
<name>W7I423_9PEZI</name>
<dbReference type="EMBL" id="KI966412">
    <property type="protein sequence ID" value="EWC47177.1"/>
    <property type="molecule type" value="Genomic_DNA"/>
</dbReference>
<evidence type="ECO:0000313" key="3">
    <source>
        <dbReference type="EMBL" id="EWC47177.1"/>
    </source>
</evidence>
<dbReference type="Proteomes" id="UP000024837">
    <property type="component" value="Unassembled WGS sequence"/>
</dbReference>
<accession>W7I423</accession>
<feature type="signal peptide" evidence="2">
    <location>
        <begin position="1"/>
        <end position="28"/>
    </location>
</feature>
<keyword evidence="4" id="KW-1185">Reference proteome</keyword>
<keyword evidence="2" id="KW-0732">Signal</keyword>
<evidence type="ECO:0000313" key="4">
    <source>
        <dbReference type="Proteomes" id="UP000024837"/>
    </source>
</evidence>